<organism evidence="12 13">
    <name type="scientific">Ornithinimicrobium cryptoxanthini</name>
    <dbReference type="NCBI Taxonomy" id="2934161"/>
    <lineage>
        <taxon>Bacteria</taxon>
        <taxon>Bacillati</taxon>
        <taxon>Actinomycetota</taxon>
        <taxon>Actinomycetes</taxon>
        <taxon>Micrococcales</taxon>
        <taxon>Ornithinimicrobiaceae</taxon>
        <taxon>Ornithinimicrobium</taxon>
    </lineage>
</organism>
<evidence type="ECO:0000256" key="1">
    <source>
        <dbReference type="ARBA" id="ARBA00004496"/>
    </source>
</evidence>
<sequence>MRVQRVLMPGSGAESWTVLDEDLVPLDPVERFLAYLASIERSPNTVKAYAHDLKDWFTFLAGRGLDWRAVTLEDVAGFVAWLRLPPAARAGLVQVLPTVEHHCGESSVNRKLAALTSFCEFHARHGVPLGGLLTTVAPAGRRAAASTSFKPFLHHITKHDPQRRRALALRATPPRPRVLSAAEAQAILDACEHLRDRLLFALLLDTGVRIGEALGLRHEDLDIAGRQVAVLARVNDNRARAKGGRPRWIPASADLMRLYADYLTSEYGCLDSDYVFVNLWGRPLGHPLTYPAVYDLVTRLRAATGTEFGPHWFRHTYATWLLRRGAGMESVKELLGHASITTTVDTYGHLTVEDARATLEAAGWFTGKEVRL</sequence>
<proteinExistence type="predicted"/>
<dbReference type="SUPFAM" id="SSF56349">
    <property type="entry name" value="DNA breaking-rejoining enzymes"/>
    <property type="match status" value="1"/>
</dbReference>
<keyword evidence="13" id="KW-1185">Reference proteome</keyword>
<dbReference type="InterPro" id="IPR050090">
    <property type="entry name" value="Tyrosine_recombinase_XerCD"/>
</dbReference>
<keyword evidence="5" id="KW-0229">DNA integration</keyword>
<keyword evidence="6 9" id="KW-0238">DNA-binding</keyword>
<dbReference type="InterPro" id="IPR013762">
    <property type="entry name" value="Integrase-like_cat_sf"/>
</dbReference>
<accession>A0ABY4YDK0</accession>
<feature type="domain" description="Core-binding (CB)" evidence="11">
    <location>
        <begin position="23"/>
        <end position="123"/>
    </location>
</feature>
<protein>
    <submittedName>
        <fullName evidence="12">Site-specific integrase</fullName>
    </submittedName>
</protein>
<keyword evidence="7" id="KW-0233">DNA recombination</keyword>
<evidence type="ECO:0000256" key="7">
    <source>
        <dbReference type="ARBA" id="ARBA00023172"/>
    </source>
</evidence>
<evidence type="ECO:0000256" key="2">
    <source>
        <dbReference type="ARBA" id="ARBA00022490"/>
    </source>
</evidence>
<reference evidence="12" key="1">
    <citation type="submission" date="2022-06" db="EMBL/GenBank/DDBJ databases">
        <title>Ornithinimicrobium JY.X270.</title>
        <authorList>
            <person name="Huang Y."/>
        </authorList>
    </citation>
    <scope>NUCLEOTIDE SEQUENCE</scope>
    <source>
        <strain evidence="12">JY.X270</strain>
    </source>
</reference>
<evidence type="ECO:0000313" key="13">
    <source>
        <dbReference type="Proteomes" id="UP001056535"/>
    </source>
</evidence>
<dbReference type="InterPro" id="IPR044068">
    <property type="entry name" value="CB"/>
</dbReference>
<dbReference type="Gene3D" id="1.10.443.10">
    <property type="entry name" value="Intergrase catalytic core"/>
    <property type="match status" value="1"/>
</dbReference>
<evidence type="ECO:0000256" key="8">
    <source>
        <dbReference type="ARBA" id="ARBA00023306"/>
    </source>
</evidence>
<name>A0ABY4YDK0_9MICO</name>
<keyword evidence="8" id="KW-0131">Cell cycle</keyword>
<keyword evidence="4" id="KW-0159">Chromosome partition</keyword>
<dbReference type="EMBL" id="CP099490">
    <property type="protein sequence ID" value="USQ74846.1"/>
    <property type="molecule type" value="Genomic_DNA"/>
</dbReference>
<comment type="subcellular location">
    <subcellularLocation>
        <location evidence="1">Cytoplasm</location>
    </subcellularLocation>
</comment>
<dbReference type="PROSITE" id="PS51900">
    <property type="entry name" value="CB"/>
    <property type="match status" value="1"/>
</dbReference>
<dbReference type="PANTHER" id="PTHR30349">
    <property type="entry name" value="PHAGE INTEGRASE-RELATED"/>
    <property type="match status" value="1"/>
</dbReference>
<evidence type="ECO:0000259" key="11">
    <source>
        <dbReference type="PROSITE" id="PS51900"/>
    </source>
</evidence>
<evidence type="ECO:0000256" key="6">
    <source>
        <dbReference type="ARBA" id="ARBA00023125"/>
    </source>
</evidence>
<keyword evidence="2" id="KW-0963">Cytoplasm</keyword>
<dbReference type="PANTHER" id="PTHR30349:SF77">
    <property type="entry name" value="TYROSINE RECOMBINASE XERC"/>
    <property type="match status" value="1"/>
</dbReference>
<keyword evidence="3" id="KW-0132">Cell division</keyword>
<evidence type="ECO:0000256" key="4">
    <source>
        <dbReference type="ARBA" id="ARBA00022829"/>
    </source>
</evidence>
<gene>
    <name evidence="12" type="ORF">NF557_09190</name>
</gene>
<dbReference type="InterPro" id="IPR010998">
    <property type="entry name" value="Integrase_recombinase_N"/>
</dbReference>
<dbReference type="InterPro" id="IPR011010">
    <property type="entry name" value="DNA_brk_join_enz"/>
</dbReference>
<dbReference type="Pfam" id="PF02899">
    <property type="entry name" value="Phage_int_SAM_1"/>
    <property type="match status" value="1"/>
</dbReference>
<dbReference type="Gene3D" id="1.10.150.130">
    <property type="match status" value="1"/>
</dbReference>
<dbReference type="PROSITE" id="PS51898">
    <property type="entry name" value="TYR_RECOMBINASE"/>
    <property type="match status" value="1"/>
</dbReference>
<dbReference type="RefSeq" id="WP_252618903.1">
    <property type="nucleotide sequence ID" value="NZ_CP099490.1"/>
</dbReference>
<evidence type="ECO:0000313" key="12">
    <source>
        <dbReference type="EMBL" id="USQ74846.1"/>
    </source>
</evidence>
<evidence type="ECO:0000259" key="10">
    <source>
        <dbReference type="PROSITE" id="PS51898"/>
    </source>
</evidence>
<dbReference type="InterPro" id="IPR004107">
    <property type="entry name" value="Integrase_SAM-like_N"/>
</dbReference>
<evidence type="ECO:0000256" key="5">
    <source>
        <dbReference type="ARBA" id="ARBA00022908"/>
    </source>
</evidence>
<evidence type="ECO:0000256" key="9">
    <source>
        <dbReference type="PROSITE-ProRule" id="PRU01248"/>
    </source>
</evidence>
<dbReference type="InterPro" id="IPR002104">
    <property type="entry name" value="Integrase_catalytic"/>
</dbReference>
<dbReference type="Proteomes" id="UP001056535">
    <property type="component" value="Chromosome"/>
</dbReference>
<dbReference type="Pfam" id="PF00589">
    <property type="entry name" value="Phage_integrase"/>
    <property type="match status" value="1"/>
</dbReference>
<feature type="domain" description="Tyr recombinase" evidence="10">
    <location>
        <begin position="174"/>
        <end position="360"/>
    </location>
</feature>
<evidence type="ECO:0000256" key="3">
    <source>
        <dbReference type="ARBA" id="ARBA00022618"/>
    </source>
</evidence>